<proteinExistence type="predicted"/>
<accession>A0A9D1Q608</accession>
<reference evidence="2" key="2">
    <citation type="submission" date="2021-04" db="EMBL/GenBank/DDBJ databases">
        <authorList>
            <person name="Gilroy R."/>
        </authorList>
    </citation>
    <scope>NUCLEOTIDE SEQUENCE</scope>
    <source>
        <strain evidence="2">CHK160-9182</strain>
    </source>
</reference>
<keyword evidence="1" id="KW-0175">Coiled coil</keyword>
<feature type="coiled-coil region" evidence="1">
    <location>
        <begin position="9"/>
        <end position="82"/>
    </location>
</feature>
<dbReference type="EMBL" id="DXHP01000195">
    <property type="protein sequence ID" value="HIW07435.1"/>
    <property type="molecule type" value="Genomic_DNA"/>
</dbReference>
<evidence type="ECO:0000313" key="2">
    <source>
        <dbReference type="EMBL" id="HIW07435.1"/>
    </source>
</evidence>
<dbReference type="Proteomes" id="UP000823934">
    <property type="component" value="Unassembled WGS sequence"/>
</dbReference>
<evidence type="ECO:0000313" key="3">
    <source>
        <dbReference type="Proteomes" id="UP000823934"/>
    </source>
</evidence>
<sequence>MSETLQTAFETLERKIVALGEEKNRLTTALKESEEKYDALQGEFGAYRQNSEQENGRLAADNALLSEKLSKLISRVESMKQNM</sequence>
<reference evidence="2" key="1">
    <citation type="journal article" date="2021" name="PeerJ">
        <title>Extensive microbial diversity within the chicken gut microbiome revealed by metagenomics and culture.</title>
        <authorList>
            <person name="Gilroy R."/>
            <person name="Ravi A."/>
            <person name="Getino M."/>
            <person name="Pursley I."/>
            <person name="Horton D.L."/>
            <person name="Alikhan N.F."/>
            <person name="Baker D."/>
            <person name="Gharbi K."/>
            <person name="Hall N."/>
            <person name="Watson M."/>
            <person name="Adriaenssens E.M."/>
            <person name="Foster-Nyarko E."/>
            <person name="Jarju S."/>
            <person name="Secka A."/>
            <person name="Antonio M."/>
            <person name="Oren A."/>
            <person name="Chaudhuri R.R."/>
            <person name="La Ragione R."/>
            <person name="Hildebrand F."/>
            <person name="Pallen M.J."/>
        </authorList>
    </citation>
    <scope>NUCLEOTIDE SEQUENCE</scope>
    <source>
        <strain evidence="2">CHK160-9182</strain>
    </source>
</reference>
<dbReference type="AlphaFoldDB" id="A0A9D1Q608"/>
<organism evidence="2 3">
    <name type="scientific">Candidatus Ignatzschineria merdigallinarum</name>
    <dbReference type="NCBI Taxonomy" id="2838621"/>
    <lineage>
        <taxon>Bacteria</taxon>
        <taxon>Pseudomonadati</taxon>
        <taxon>Pseudomonadota</taxon>
        <taxon>Gammaproteobacteria</taxon>
        <taxon>Cardiobacteriales</taxon>
        <taxon>Ignatzschineriaceae</taxon>
        <taxon>Ignatzschineria</taxon>
    </lineage>
</organism>
<comment type="caution">
    <text evidence="2">The sequence shown here is derived from an EMBL/GenBank/DDBJ whole genome shotgun (WGS) entry which is preliminary data.</text>
</comment>
<gene>
    <name evidence="2" type="ORF">H9889_08965</name>
</gene>
<protein>
    <submittedName>
        <fullName evidence="2">Uncharacterized protein</fullName>
    </submittedName>
</protein>
<name>A0A9D1Q608_9GAMM</name>
<evidence type="ECO:0000256" key="1">
    <source>
        <dbReference type="SAM" id="Coils"/>
    </source>
</evidence>